<dbReference type="PANTHER" id="PTHR23104">
    <property type="entry name" value="MULTIPLE COAGULATION FACTOR DEFICIENCY PROTEIN 2 NEURAL STEM CELL DERIVED NEURONAL SURVIVAL PROTEIN"/>
    <property type="match status" value="1"/>
</dbReference>
<dbReference type="InterPro" id="IPR002048">
    <property type="entry name" value="EF_hand_dom"/>
</dbReference>
<keyword evidence="3" id="KW-0479">Metal-binding</keyword>
<keyword evidence="9" id="KW-0131">Cell cycle</keyword>
<dbReference type="Proteomes" id="UP000314981">
    <property type="component" value="Chromosome 11"/>
</dbReference>
<dbReference type="GO" id="GO:0051726">
    <property type="term" value="P:regulation of cell cycle"/>
    <property type="evidence" value="ECO:0007669"/>
    <property type="project" value="UniProtKB-KW"/>
</dbReference>
<keyword evidence="4" id="KW-0732">Signal</keyword>
<evidence type="ECO:0000256" key="12">
    <source>
        <dbReference type="ARBA" id="ARBA00079266"/>
    </source>
</evidence>
<evidence type="ECO:0000256" key="6">
    <source>
        <dbReference type="ARBA" id="ARBA00022810"/>
    </source>
</evidence>
<keyword evidence="8" id="KW-0130">Cell adhesion</keyword>
<evidence type="ECO:0000256" key="2">
    <source>
        <dbReference type="ARBA" id="ARBA00022525"/>
    </source>
</evidence>
<dbReference type="PROSITE" id="PS00018">
    <property type="entry name" value="EF_HAND_1"/>
    <property type="match status" value="2"/>
</dbReference>
<feature type="compositionally biased region" description="Basic and acidic residues" evidence="14">
    <location>
        <begin position="376"/>
        <end position="386"/>
    </location>
</feature>
<dbReference type="SUPFAM" id="SSF47473">
    <property type="entry name" value="EF-hand"/>
    <property type="match status" value="1"/>
</dbReference>
<dbReference type="PROSITE" id="PS50222">
    <property type="entry name" value="EF_HAND_2"/>
    <property type="match status" value="1"/>
</dbReference>
<evidence type="ECO:0000256" key="3">
    <source>
        <dbReference type="ARBA" id="ARBA00022723"/>
    </source>
</evidence>
<sequence>MCSHSHTMIPSLEADSCKCHLSITNRKSSHRYPNRHTTNILYCHTPSQPVMHRPNSLKYCHTGYTATHNTPPYGVTSPSSTQLHTQSQSHRLTVSYLLSCHTHLGPSREWAPQLNMLLIYINFIICLSASLVVCICHARTPTYIYIHTPHTLAGCGPGSAGRGRDPARSAGARDSARARAAAATRTATWSGHVERSGGGPGGGSRGAAAAAAHSLQRRPRRTGAAAVTGRMLPVKMRTLLLLLLPLSQAAPKDGTMRLHPEAQHLPLPNPFEPGQEQLRLLQSYLKGLERMEEEPEHMSREQVLLYLFALHDYDQSGQLDGLELLSMLTAALAPGASDSPTTNPVILVVDKVLETQDLNGDGLMTPAELVNFPGEAPRHTEPREPPEPQDVEMQPLLAKSPSRQEEHDTLSPGEAAGGQAEARREFLEPVQEAGGQADATPGSCFLEAAWHCAVLSAVASSPALMRSGPGAEQGRAGSSGPAGLIRPFPLELWVVGGEEPGLLSGNSS</sequence>
<evidence type="ECO:0000256" key="11">
    <source>
        <dbReference type="ARBA" id="ARBA00070443"/>
    </source>
</evidence>
<dbReference type="Ensembl" id="ENSBIXT00000030809.1">
    <property type="protein sequence ID" value="ENSBIXP00000018010.1"/>
    <property type="gene ID" value="ENSBIXG00000021919.1"/>
</dbReference>
<evidence type="ECO:0000256" key="9">
    <source>
        <dbReference type="ARBA" id="ARBA00023306"/>
    </source>
</evidence>
<evidence type="ECO:0000256" key="7">
    <source>
        <dbReference type="ARBA" id="ARBA00022837"/>
    </source>
</evidence>
<dbReference type="InterPro" id="IPR018247">
    <property type="entry name" value="EF_Hand_1_Ca_BS"/>
</dbReference>
<protein>
    <recommendedName>
        <fullName evidence="11">Cell growth regulator with EF hand domain protein 1</fullName>
    </recommendedName>
    <alternativeName>
        <fullName evidence="13">Cell growth regulatory gene 11 protein</fullName>
    </alternativeName>
    <alternativeName>
        <fullName evidence="12">Hydrophobestin</fullName>
    </alternativeName>
</protein>
<evidence type="ECO:0000256" key="4">
    <source>
        <dbReference type="ARBA" id="ARBA00022729"/>
    </source>
</evidence>
<evidence type="ECO:0000256" key="10">
    <source>
        <dbReference type="ARBA" id="ARBA00058165"/>
    </source>
</evidence>
<feature type="region of interest" description="Disordered" evidence="14">
    <location>
        <begin position="359"/>
        <end position="422"/>
    </location>
</feature>
<reference evidence="16 17" key="1">
    <citation type="submission" date="2018-11" db="EMBL/GenBank/DDBJ databases">
        <title>Haplotype-resolved cattle genomes.</title>
        <authorList>
            <person name="Low W.Y."/>
            <person name="Tearle R."/>
            <person name="Bickhart D.M."/>
            <person name="Rosen B.D."/>
            <person name="Koren S."/>
            <person name="Rhie A."/>
            <person name="Hiendleder S."/>
            <person name="Phillippy A.M."/>
            <person name="Smith T.P.L."/>
            <person name="Williams J.L."/>
        </authorList>
    </citation>
    <scope>NUCLEOTIDE SEQUENCE [LARGE SCALE GENOMIC DNA]</scope>
</reference>
<feature type="domain" description="EF-hand" evidence="15">
    <location>
        <begin position="299"/>
        <end position="334"/>
    </location>
</feature>
<evidence type="ECO:0000256" key="1">
    <source>
        <dbReference type="ARBA" id="ARBA00004613"/>
    </source>
</evidence>
<reference evidence="16" key="2">
    <citation type="submission" date="2025-08" db="UniProtKB">
        <authorList>
            <consortium name="Ensembl"/>
        </authorList>
    </citation>
    <scope>IDENTIFICATION</scope>
</reference>
<name>A0A4W2D1G2_BOBOX</name>
<dbReference type="AlphaFoldDB" id="A0A4W2D1G2"/>
<feature type="compositionally biased region" description="Gly residues" evidence="14">
    <location>
        <begin position="196"/>
        <end position="205"/>
    </location>
</feature>
<keyword evidence="17" id="KW-1185">Reference proteome</keyword>
<evidence type="ECO:0000313" key="17">
    <source>
        <dbReference type="Proteomes" id="UP000314981"/>
    </source>
</evidence>
<evidence type="ECO:0000256" key="14">
    <source>
        <dbReference type="SAM" id="MobiDB-lite"/>
    </source>
</evidence>
<keyword evidence="6" id="KW-0338">Growth arrest</keyword>
<dbReference type="GO" id="GO:0005509">
    <property type="term" value="F:calcium ion binding"/>
    <property type="evidence" value="ECO:0007669"/>
    <property type="project" value="InterPro"/>
</dbReference>
<dbReference type="InterPro" id="IPR011992">
    <property type="entry name" value="EF-hand-dom_pair"/>
</dbReference>
<organism evidence="16 17">
    <name type="scientific">Bos indicus x Bos taurus</name>
    <name type="common">Hybrid cattle</name>
    <dbReference type="NCBI Taxonomy" id="30522"/>
    <lineage>
        <taxon>Eukaryota</taxon>
        <taxon>Metazoa</taxon>
        <taxon>Chordata</taxon>
        <taxon>Craniata</taxon>
        <taxon>Vertebrata</taxon>
        <taxon>Euteleostomi</taxon>
        <taxon>Mammalia</taxon>
        <taxon>Eutheria</taxon>
        <taxon>Laurasiatheria</taxon>
        <taxon>Artiodactyla</taxon>
        <taxon>Ruminantia</taxon>
        <taxon>Pecora</taxon>
        <taxon>Bovidae</taxon>
        <taxon>Bovinae</taxon>
        <taxon>Bos</taxon>
    </lineage>
</organism>
<keyword evidence="2" id="KW-0964">Secreted</keyword>
<comment type="function">
    <text evidence="10">Mediates cell-cell adhesion in a calcium-dependent manner. Able to inhibit growth in several cell lines.</text>
</comment>
<accession>A0A4W2D1G2</accession>
<dbReference type="InterPro" id="IPR052110">
    <property type="entry name" value="MCFD2-like"/>
</dbReference>
<comment type="subcellular location">
    <subcellularLocation>
        <location evidence="1">Secreted</location>
    </subcellularLocation>
</comment>
<reference evidence="16" key="3">
    <citation type="submission" date="2025-09" db="UniProtKB">
        <authorList>
            <consortium name="Ensembl"/>
        </authorList>
    </citation>
    <scope>IDENTIFICATION</scope>
</reference>
<feature type="region of interest" description="Disordered" evidence="14">
    <location>
        <begin position="156"/>
        <end position="224"/>
    </location>
</feature>
<dbReference type="GO" id="GO:0007155">
    <property type="term" value="P:cell adhesion"/>
    <property type="evidence" value="ECO:0007669"/>
    <property type="project" value="UniProtKB-KW"/>
</dbReference>
<evidence type="ECO:0000256" key="8">
    <source>
        <dbReference type="ARBA" id="ARBA00022889"/>
    </source>
</evidence>
<dbReference type="PANTHER" id="PTHR23104:SF15">
    <property type="entry name" value="CELL GROWTH REGULATOR WITH EF HAND DOMAIN PROTEIN 1"/>
    <property type="match status" value="1"/>
</dbReference>
<keyword evidence="7" id="KW-0106">Calcium</keyword>
<dbReference type="GO" id="GO:0005576">
    <property type="term" value="C:extracellular region"/>
    <property type="evidence" value="ECO:0007669"/>
    <property type="project" value="UniProtKB-SubCell"/>
</dbReference>
<feature type="compositionally biased region" description="Low complexity" evidence="14">
    <location>
        <begin position="168"/>
        <end position="188"/>
    </location>
</feature>
<dbReference type="Gene3D" id="1.10.238.10">
    <property type="entry name" value="EF-hand"/>
    <property type="match status" value="1"/>
</dbReference>
<evidence type="ECO:0000256" key="5">
    <source>
        <dbReference type="ARBA" id="ARBA00022737"/>
    </source>
</evidence>
<evidence type="ECO:0000259" key="15">
    <source>
        <dbReference type="PROSITE" id="PS50222"/>
    </source>
</evidence>
<evidence type="ECO:0000313" key="16">
    <source>
        <dbReference type="Ensembl" id="ENSBIXP00000018010.1"/>
    </source>
</evidence>
<proteinExistence type="predicted"/>
<keyword evidence="5" id="KW-0677">Repeat</keyword>
<dbReference type="FunFam" id="1.10.238.10:FF:000184">
    <property type="entry name" value="cell growth regulator with EF hand domain protein 1"/>
    <property type="match status" value="1"/>
</dbReference>
<dbReference type="STRING" id="30522.A0A4W2D1G2"/>
<evidence type="ECO:0000256" key="13">
    <source>
        <dbReference type="ARBA" id="ARBA00080394"/>
    </source>
</evidence>